<feature type="non-terminal residue" evidence="2">
    <location>
        <position position="231"/>
    </location>
</feature>
<keyword evidence="3" id="KW-1185">Reference proteome</keyword>
<accession>A0AAD5T7R8</accession>
<feature type="region of interest" description="Disordered" evidence="1">
    <location>
        <begin position="83"/>
        <end position="112"/>
    </location>
</feature>
<dbReference type="AlphaFoldDB" id="A0AAD5T7R8"/>
<evidence type="ECO:0000313" key="2">
    <source>
        <dbReference type="EMBL" id="KAJ3131068.1"/>
    </source>
</evidence>
<feature type="region of interest" description="Disordered" evidence="1">
    <location>
        <begin position="1"/>
        <end position="27"/>
    </location>
</feature>
<sequence length="231" mass="25348">MAALLPPAGSVQGESTESESFAGNISEPTGRVLPFPASLLRDDLRVDAYVDLATVPSLQNIYQIKTPLLSTITSHESLALSSSPLQTANHEKSENSLLVPKKLGTSTTSHSNTSLQTELKSCSNIRTNRTSLAILYSCLDALSSSSLDVTAGLPEKFPYKLPDLVANHLRRRRLLEYEIKHPDVFHTRVITANFSRTIIRKPEEILAGPANNLKIGKEKNSKRKKRESSTI</sequence>
<dbReference type="Proteomes" id="UP001211907">
    <property type="component" value="Unassembled WGS sequence"/>
</dbReference>
<dbReference type="EMBL" id="JADGJH010000320">
    <property type="protein sequence ID" value="KAJ3131068.1"/>
    <property type="molecule type" value="Genomic_DNA"/>
</dbReference>
<organism evidence="2 3">
    <name type="scientific">Physocladia obscura</name>
    <dbReference type="NCBI Taxonomy" id="109957"/>
    <lineage>
        <taxon>Eukaryota</taxon>
        <taxon>Fungi</taxon>
        <taxon>Fungi incertae sedis</taxon>
        <taxon>Chytridiomycota</taxon>
        <taxon>Chytridiomycota incertae sedis</taxon>
        <taxon>Chytridiomycetes</taxon>
        <taxon>Chytridiales</taxon>
        <taxon>Chytriomycetaceae</taxon>
        <taxon>Physocladia</taxon>
    </lineage>
</organism>
<name>A0AAD5T7R8_9FUNG</name>
<reference evidence="2" key="1">
    <citation type="submission" date="2020-05" db="EMBL/GenBank/DDBJ databases">
        <title>Phylogenomic resolution of chytrid fungi.</title>
        <authorList>
            <person name="Stajich J.E."/>
            <person name="Amses K."/>
            <person name="Simmons R."/>
            <person name="Seto K."/>
            <person name="Myers J."/>
            <person name="Bonds A."/>
            <person name="Quandt C.A."/>
            <person name="Barry K."/>
            <person name="Liu P."/>
            <person name="Grigoriev I."/>
            <person name="Longcore J.E."/>
            <person name="James T.Y."/>
        </authorList>
    </citation>
    <scope>NUCLEOTIDE SEQUENCE</scope>
    <source>
        <strain evidence="2">JEL0513</strain>
    </source>
</reference>
<proteinExistence type="predicted"/>
<comment type="caution">
    <text evidence="2">The sequence shown here is derived from an EMBL/GenBank/DDBJ whole genome shotgun (WGS) entry which is preliminary data.</text>
</comment>
<evidence type="ECO:0000313" key="3">
    <source>
        <dbReference type="Proteomes" id="UP001211907"/>
    </source>
</evidence>
<protein>
    <submittedName>
        <fullName evidence="2">Uncharacterized protein</fullName>
    </submittedName>
</protein>
<evidence type="ECO:0000256" key="1">
    <source>
        <dbReference type="SAM" id="MobiDB-lite"/>
    </source>
</evidence>
<feature type="compositionally biased region" description="Polar residues" evidence="1">
    <location>
        <begin position="12"/>
        <end position="27"/>
    </location>
</feature>
<gene>
    <name evidence="2" type="ORF">HK100_006866</name>
</gene>